<protein>
    <submittedName>
        <fullName evidence="3">Putative transcription regulator protein, MarR</fullName>
    </submittedName>
</protein>
<evidence type="ECO:0000313" key="3">
    <source>
        <dbReference type="EMBL" id="GII37702.1"/>
    </source>
</evidence>
<gene>
    <name evidence="3" type="ORF">Pph01_27050</name>
</gene>
<dbReference type="AlphaFoldDB" id="A0A8J3XDU5"/>
<feature type="domain" description="HTH marR-type" evidence="2">
    <location>
        <begin position="1"/>
        <end position="138"/>
    </location>
</feature>
<dbReference type="EMBL" id="BOOP01000009">
    <property type="protein sequence ID" value="GII37702.1"/>
    <property type="molecule type" value="Genomic_DNA"/>
</dbReference>
<sequence length="159" mass="16899">MSGDVETAARVWQGIRALVLDAHDRRKEVCEALGMSFVRAKALRRLLRGPLTLRDLAEHLATDAPYTSVVVADLERRGLVERATHPEDRRAKIVTVTRAGAKAAALAERILGEPPAPLLSLDPGDLAALDRIVAAIHRESEAGPDGPPARVTAGAGHGS</sequence>
<dbReference type="PANTHER" id="PTHR33164:SF43">
    <property type="entry name" value="HTH-TYPE TRANSCRIPTIONAL REPRESSOR YETL"/>
    <property type="match status" value="1"/>
</dbReference>
<accession>A0A8J3XDU5</accession>
<dbReference type="Proteomes" id="UP000622547">
    <property type="component" value="Unassembled WGS sequence"/>
</dbReference>
<dbReference type="GO" id="GO:0006950">
    <property type="term" value="P:response to stress"/>
    <property type="evidence" value="ECO:0007669"/>
    <property type="project" value="TreeGrafter"/>
</dbReference>
<dbReference type="SUPFAM" id="SSF46785">
    <property type="entry name" value="Winged helix' DNA-binding domain"/>
    <property type="match status" value="1"/>
</dbReference>
<dbReference type="InterPro" id="IPR036390">
    <property type="entry name" value="WH_DNA-bd_sf"/>
</dbReference>
<reference evidence="3 4" key="1">
    <citation type="submission" date="2021-01" db="EMBL/GenBank/DDBJ databases">
        <title>Whole genome shotgun sequence of Planotetraspora phitsanulokensis NBRC 104273.</title>
        <authorList>
            <person name="Komaki H."/>
            <person name="Tamura T."/>
        </authorList>
    </citation>
    <scope>NUCLEOTIDE SEQUENCE [LARGE SCALE GENOMIC DNA]</scope>
    <source>
        <strain evidence="3 4">NBRC 104273</strain>
    </source>
</reference>
<dbReference type="SMART" id="SM00347">
    <property type="entry name" value="HTH_MARR"/>
    <property type="match status" value="1"/>
</dbReference>
<dbReference type="PROSITE" id="PS50995">
    <property type="entry name" value="HTH_MARR_2"/>
    <property type="match status" value="1"/>
</dbReference>
<feature type="region of interest" description="Disordered" evidence="1">
    <location>
        <begin position="138"/>
        <end position="159"/>
    </location>
</feature>
<dbReference type="InterPro" id="IPR000835">
    <property type="entry name" value="HTH_MarR-typ"/>
</dbReference>
<dbReference type="RefSeq" id="WP_204073372.1">
    <property type="nucleotide sequence ID" value="NZ_BAABHI010000027.1"/>
</dbReference>
<name>A0A8J3XDU5_9ACTN</name>
<keyword evidence="4" id="KW-1185">Reference proteome</keyword>
<dbReference type="Pfam" id="PF12802">
    <property type="entry name" value="MarR_2"/>
    <property type="match status" value="1"/>
</dbReference>
<comment type="caution">
    <text evidence="3">The sequence shown here is derived from an EMBL/GenBank/DDBJ whole genome shotgun (WGS) entry which is preliminary data.</text>
</comment>
<dbReference type="GO" id="GO:0003700">
    <property type="term" value="F:DNA-binding transcription factor activity"/>
    <property type="evidence" value="ECO:0007669"/>
    <property type="project" value="InterPro"/>
</dbReference>
<evidence type="ECO:0000259" key="2">
    <source>
        <dbReference type="PROSITE" id="PS50995"/>
    </source>
</evidence>
<organism evidence="3 4">
    <name type="scientific">Planotetraspora phitsanulokensis</name>
    <dbReference type="NCBI Taxonomy" id="575192"/>
    <lineage>
        <taxon>Bacteria</taxon>
        <taxon>Bacillati</taxon>
        <taxon>Actinomycetota</taxon>
        <taxon>Actinomycetes</taxon>
        <taxon>Streptosporangiales</taxon>
        <taxon>Streptosporangiaceae</taxon>
        <taxon>Planotetraspora</taxon>
    </lineage>
</organism>
<evidence type="ECO:0000256" key="1">
    <source>
        <dbReference type="SAM" id="MobiDB-lite"/>
    </source>
</evidence>
<proteinExistence type="predicted"/>
<dbReference type="InterPro" id="IPR036388">
    <property type="entry name" value="WH-like_DNA-bd_sf"/>
</dbReference>
<evidence type="ECO:0000313" key="4">
    <source>
        <dbReference type="Proteomes" id="UP000622547"/>
    </source>
</evidence>
<dbReference type="InterPro" id="IPR039422">
    <property type="entry name" value="MarR/SlyA-like"/>
</dbReference>
<dbReference type="Gene3D" id="1.10.10.10">
    <property type="entry name" value="Winged helix-like DNA-binding domain superfamily/Winged helix DNA-binding domain"/>
    <property type="match status" value="1"/>
</dbReference>
<dbReference type="PANTHER" id="PTHR33164">
    <property type="entry name" value="TRANSCRIPTIONAL REGULATOR, MARR FAMILY"/>
    <property type="match status" value="1"/>
</dbReference>